<accession>A0A9Q2W3X6</accession>
<keyword evidence="1" id="KW-0472">Membrane</keyword>
<dbReference type="RefSeq" id="WP_020381114.1">
    <property type="nucleotide sequence ID" value="NZ_JAHEWX010000006.1"/>
</dbReference>
<sequence>MGRQRRRVVRDVAIAVPPFVEIALVVAGSIVSVGAVGESAASWAPLSWPLYAVLGTFPFAVGALVAAVRLRGLEARTPAICFAALSVAVGAIPFVGMLSVFVQFWSVSPR</sequence>
<evidence type="ECO:0000313" key="2">
    <source>
        <dbReference type="EMBL" id="MBT1541483.1"/>
    </source>
</evidence>
<evidence type="ECO:0000256" key="1">
    <source>
        <dbReference type="SAM" id="Phobius"/>
    </source>
</evidence>
<proteinExistence type="predicted"/>
<keyword evidence="1" id="KW-0812">Transmembrane</keyword>
<dbReference type="EMBL" id="JAHEWX010000006">
    <property type="protein sequence ID" value="MBT1541483.1"/>
    <property type="molecule type" value="Genomic_DNA"/>
</dbReference>
<evidence type="ECO:0000313" key="3">
    <source>
        <dbReference type="Proteomes" id="UP000709437"/>
    </source>
</evidence>
<feature type="transmembrane region" description="Helical" evidence="1">
    <location>
        <begin position="48"/>
        <end position="68"/>
    </location>
</feature>
<dbReference type="Proteomes" id="UP000709437">
    <property type="component" value="Unassembled WGS sequence"/>
</dbReference>
<comment type="caution">
    <text evidence="2">The sequence shown here is derived from an EMBL/GenBank/DDBJ whole genome shotgun (WGS) entry which is preliminary data.</text>
</comment>
<reference evidence="2" key="1">
    <citation type="submission" date="2021-05" db="EMBL/GenBank/DDBJ databases">
        <title>Whole genome sequence of Curtobacterium flaccumfaciens pv. flaccumfaciens strain CFBP 3417.</title>
        <authorList>
            <person name="Osdaghi E."/>
            <person name="Taghouti G."/>
            <person name="Portier P."/>
            <person name="Fazliarab A."/>
            <person name="Taghavi S.M."/>
            <person name="Briand M."/>
            <person name="Le-Saux M."/>
            <person name="Jacques M.-A."/>
        </authorList>
    </citation>
    <scope>NUCLEOTIDE SEQUENCE</scope>
    <source>
        <strain evidence="2">CFBP 3417</strain>
    </source>
</reference>
<name>A0A9Q2W3X6_9MICO</name>
<gene>
    <name evidence="2" type="ORF">KK103_06895</name>
</gene>
<protein>
    <submittedName>
        <fullName evidence="2">Uncharacterized protein</fullName>
    </submittedName>
</protein>
<organism evidence="2 3">
    <name type="scientific">Curtobacterium flaccumfaciens pv. flaccumfaciens</name>
    <dbReference type="NCBI Taxonomy" id="138532"/>
    <lineage>
        <taxon>Bacteria</taxon>
        <taxon>Bacillati</taxon>
        <taxon>Actinomycetota</taxon>
        <taxon>Actinomycetes</taxon>
        <taxon>Micrococcales</taxon>
        <taxon>Microbacteriaceae</taxon>
        <taxon>Curtobacterium</taxon>
    </lineage>
</organism>
<feature type="transmembrane region" description="Helical" evidence="1">
    <location>
        <begin position="80"/>
        <end position="105"/>
    </location>
</feature>
<dbReference type="AlphaFoldDB" id="A0A9Q2W3X6"/>
<feature type="transmembrane region" description="Helical" evidence="1">
    <location>
        <begin position="12"/>
        <end position="36"/>
    </location>
</feature>
<keyword evidence="1" id="KW-1133">Transmembrane helix</keyword>